<dbReference type="Pfam" id="PF00535">
    <property type="entry name" value="Glycos_transf_2"/>
    <property type="match status" value="1"/>
</dbReference>
<dbReference type="Proteomes" id="UP000614287">
    <property type="component" value="Unassembled WGS sequence"/>
</dbReference>
<feature type="domain" description="Glycosyltransferase 2-like" evidence="1">
    <location>
        <begin position="5"/>
        <end position="109"/>
    </location>
</feature>
<dbReference type="Gene3D" id="3.90.550.10">
    <property type="entry name" value="Spore Coat Polysaccharide Biosynthesis Protein SpsA, Chain A"/>
    <property type="match status" value="1"/>
</dbReference>
<comment type="caution">
    <text evidence="2">The sequence shown here is derived from an EMBL/GenBank/DDBJ whole genome shotgun (WGS) entry which is preliminary data.</text>
</comment>
<evidence type="ECO:0000313" key="3">
    <source>
        <dbReference type="Proteomes" id="UP000614287"/>
    </source>
</evidence>
<organism evidence="2 3">
    <name type="scientific">Formosimonas limnophila</name>
    <dbReference type="NCBI Taxonomy" id="1384487"/>
    <lineage>
        <taxon>Bacteria</taxon>
        <taxon>Pseudomonadati</taxon>
        <taxon>Pseudomonadota</taxon>
        <taxon>Betaproteobacteria</taxon>
        <taxon>Burkholderiales</taxon>
        <taxon>Burkholderiaceae</taxon>
        <taxon>Formosimonas</taxon>
    </lineage>
</organism>
<dbReference type="SUPFAM" id="SSF53448">
    <property type="entry name" value="Nucleotide-diphospho-sugar transferases"/>
    <property type="match status" value="1"/>
</dbReference>
<dbReference type="AlphaFoldDB" id="A0A8J3G018"/>
<proteinExistence type="predicted"/>
<sequence length="309" mass="35480">MRVTVMLASYRGQKYIAEQVQSILKQKDMDVWLLISDDGGARQCVEFLKGKIAATSHFERVTVVEGPERGVNANFAHLIATVDVSQISLYAFSDQDDVWLSEKLSTAEEKLRFYSVTQRPQLYASRTMVCDEDLNPVFLSKGMPRAASFQNALLESIAGGNTMVFDSKTLKLLKKVNVPVHHDWLTYMVVTACGGTVVFDDEPYVLYRQHGANVIGANKGVFQKFYRLRKLLNNEFRGWTADNIEALKPIVDDMTAENRRVYEGFSRLHNMRGWYRSFSRLFLFRRLGLYRQRRLEHYGFMLAAFLGKI</sequence>
<accession>A0A8J3G018</accession>
<keyword evidence="2" id="KW-0808">Transferase</keyword>
<evidence type="ECO:0000259" key="1">
    <source>
        <dbReference type="Pfam" id="PF00535"/>
    </source>
</evidence>
<dbReference type="InterPro" id="IPR029044">
    <property type="entry name" value="Nucleotide-diphossugar_trans"/>
</dbReference>
<reference evidence="2" key="1">
    <citation type="journal article" date="2014" name="Int. J. Syst. Evol. Microbiol.">
        <title>Complete genome sequence of Corynebacterium casei LMG S-19264T (=DSM 44701T), isolated from a smear-ripened cheese.</title>
        <authorList>
            <consortium name="US DOE Joint Genome Institute (JGI-PGF)"/>
            <person name="Walter F."/>
            <person name="Albersmeier A."/>
            <person name="Kalinowski J."/>
            <person name="Ruckert C."/>
        </authorList>
    </citation>
    <scope>NUCLEOTIDE SEQUENCE</scope>
    <source>
        <strain evidence="2">KCTC 32501</strain>
    </source>
</reference>
<dbReference type="EMBL" id="BMZG01000006">
    <property type="protein sequence ID" value="GHA73869.1"/>
    <property type="molecule type" value="Genomic_DNA"/>
</dbReference>
<reference evidence="2" key="2">
    <citation type="submission" date="2020-09" db="EMBL/GenBank/DDBJ databases">
        <authorList>
            <person name="Sun Q."/>
            <person name="Kim S."/>
        </authorList>
    </citation>
    <scope>NUCLEOTIDE SEQUENCE</scope>
    <source>
        <strain evidence="2">KCTC 32501</strain>
    </source>
</reference>
<gene>
    <name evidence="2" type="primary">rfbG</name>
    <name evidence="2" type="ORF">GCM10009007_13780</name>
</gene>
<dbReference type="InterPro" id="IPR001173">
    <property type="entry name" value="Glyco_trans_2-like"/>
</dbReference>
<protein>
    <submittedName>
        <fullName evidence="2">Glycosyl transferase</fullName>
    </submittedName>
</protein>
<name>A0A8J3G018_9BURK</name>
<dbReference type="GO" id="GO:0016740">
    <property type="term" value="F:transferase activity"/>
    <property type="evidence" value="ECO:0007669"/>
    <property type="project" value="UniProtKB-KW"/>
</dbReference>
<keyword evidence="3" id="KW-1185">Reference proteome</keyword>
<dbReference type="RefSeq" id="WP_189493207.1">
    <property type="nucleotide sequence ID" value="NZ_BMZG01000006.1"/>
</dbReference>
<evidence type="ECO:0000313" key="2">
    <source>
        <dbReference type="EMBL" id="GHA73869.1"/>
    </source>
</evidence>